<protein>
    <submittedName>
        <fullName evidence="2">DUF535 domain-containing protein</fullName>
    </submittedName>
</protein>
<reference evidence="1 4" key="2">
    <citation type="submission" date="2019-08" db="EMBL/GenBank/DDBJ databases">
        <title>Prevalence, distribution, and phylogeny of type two toxin-antitoxin genes possessed by Cronobacter species where C. sakazakii homologs follow sequence type lineages.</title>
        <authorList>
            <person name="Finkelstein S."/>
            <person name="Negrete F."/>
            <person name="Jang H."/>
            <person name="Gopinath G.R."/>
            <person name="Tall B.D."/>
        </authorList>
    </citation>
    <scope>NUCLEOTIDE SEQUENCE [LARGE SCALE GENOMIC DNA]</scope>
    <source>
        <strain evidence="1 4">MOD1_GK1257</strain>
    </source>
</reference>
<evidence type="ECO:0000313" key="3">
    <source>
        <dbReference type="Proteomes" id="UP000244378"/>
    </source>
</evidence>
<accession>A0A2T7ANI7</accession>
<reference evidence="2 3" key="1">
    <citation type="submission" date="2016-12" db="EMBL/GenBank/DDBJ databases">
        <title>Analysis of the Molecular Diversity Among Cronobacter Species Isolated from Filth Flies Using a Pan Genomic DNA Microarray.</title>
        <authorList>
            <person name="Pava-Ripoll M."/>
            <person name="Tall B."/>
            <person name="Farber J."/>
            <person name="Fanning S."/>
            <person name="Lehner A."/>
            <person name="Stephan R."/>
            <person name="Pagotto F."/>
            <person name="Iverson C."/>
            <person name="Ziobro G."/>
            <person name="Miller A."/>
            <person name="Pearson R."/>
            <person name="Yan Q."/>
            <person name="Kim M."/>
            <person name="Jeong S."/>
            <person name="Park J."/>
            <person name="Jun S."/>
            <person name="Choi H."/>
            <person name="Chung T."/>
            <person name="Yoo Y."/>
            <person name="Park E."/>
            <person name="Hwang S."/>
            <person name="Lee B."/>
            <person name="Sathyamoorthy V."/>
            <person name="Carter L."/>
            <person name="Mammel M."/>
            <person name="Jackson S."/>
            <person name="Kothary M."/>
            <person name="Patel I."/>
            <person name="Grim C."/>
            <person name="Gopinath G."/>
            <person name="Gangiredla J."/>
            <person name="Chase H."/>
        </authorList>
    </citation>
    <scope>NUCLEOTIDE SEQUENCE [LARGE SCALE GENOMIC DNA]</scope>
    <source>
        <strain evidence="2 3">MOD1-Md1s</strain>
    </source>
</reference>
<comment type="caution">
    <text evidence="2">The sequence shown here is derived from an EMBL/GenBank/DDBJ whole genome shotgun (WGS) entry which is preliminary data.</text>
</comment>
<dbReference type="Proteomes" id="UP000244378">
    <property type="component" value="Unassembled WGS sequence"/>
</dbReference>
<dbReference type="PANTHER" id="PTHR38785:SF1">
    <property type="entry name" value="HOMOLOG OF VIRK"/>
    <property type="match status" value="1"/>
</dbReference>
<dbReference type="RefSeq" id="WP_075193765.1">
    <property type="nucleotide sequence ID" value="NZ_CP187979.1"/>
</dbReference>
<dbReference type="Pfam" id="PF04393">
    <property type="entry name" value="DUF535"/>
    <property type="match status" value="1"/>
</dbReference>
<dbReference type="AlphaFoldDB" id="A0A2T7ANI7"/>
<dbReference type="EMBL" id="WAGD01000060">
    <property type="protein sequence ID" value="KAB0874780.1"/>
    <property type="molecule type" value="Genomic_DNA"/>
</dbReference>
<dbReference type="GO" id="GO:0006974">
    <property type="term" value="P:DNA damage response"/>
    <property type="evidence" value="ECO:0007669"/>
    <property type="project" value="TreeGrafter"/>
</dbReference>
<name>A0A2T7ANI7_9ENTR</name>
<sequence length="322" mass="36110">MSALAELSVPSPAHSAWQLFRLLATGQKTPGLAWQNPAYRRKFMLRSLVTPFATRRWLAVLAQQPMLDALLHAQPGLPCRLHRPWLSVNVSRQQALAALEYHYQHIARLLPSALMHGHLTRPGVTLALLTGKNDAQYRLDLAAVADLDKEGETTVIFRDAAGVVLAEMTFTLCEVGGKSTLFIGGLQGAKAWVEHDKIQLATKACHGLFPKRLLLEAVCLLARHFAVSQILAVSNDTHIYRSWRYAKKKKDKLHADYDSFWASLGGEKDAQGLYHMPLHIARKSLEEIASKKRAEYRRRYELLDSMTAQIAAWFNESQVAGR</sequence>
<keyword evidence="4" id="KW-1185">Reference proteome</keyword>
<dbReference type="OrthoDB" id="6835762at2"/>
<gene>
    <name evidence="2" type="ORF">AUN14_17090</name>
    <name evidence="1" type="ORF">FZI19_17035</name>
</gene>
<dbReference type="PANTHER" id="PTHR38785">
    <property type="entry name" value="HOMOLOG OF VIRK"/>
    <property type="match status" value="1"/>
</dbReference>
<dbReference type="Proteomes" id="UP000469927">
    <property type="component" value="Unassembled WGS sequence"/>
</dbReference>
<evidence type="ECO:0000313" key="4">
    <source>
        <dbReference type="Proteomes" id="UP000469927"/>
    </source>
</evidence>
<dbReference type="InterPro" id="IPR007488">
    <property type="entry name" value="DUF535"/>
</dbReference>
<dbReference type="EMBL" id="MSAE01000039">
    <property type="protein sequence ID" value="PUX10735.1"/>
    <property type="molecule type" value="Genomic_DNA"/>
</dbReference>
<proteinExistence type="predicted"/>
<organism evidence="2 3">
    <name type="scientific">Cronobacter muytjensii</name>
    <dbReference type="NCBI Taxonomy" id="413501"/>
    <lineage>
        <taxon>Bacteria</taxon>
        <taxon>Pseudomonadati</taxon>
        <taxon>Pseudomonadota</taxon>
        <taxon>Gammaproteobacteria</taxon>
        <taxon>Enterobacterales</taxon>
        <taxon>Enterobacteriaceae</taxon>
        <taxon>Cronobacter</taxon>
    </lineage>
</organism>
<evidence type="ECO:0000313" key="2">
    <source>
        <dbReference type="EMBL" id="PUX10735.1"/>
    </source>
</evidence>
<evidence type="ECO:0000313" key="1">
    <source>
        <dbReference type="EMBL" id="KAB0874780.1"/>
    </source>
</evidence>